<organism evidence="3 4">
    <name type="scientific">Spinacia oleracea</name>
    <name type="common">Spinach</name>
    <dbReference type="NCBI Taxonomy" id="3562"/>
    <lineage>
        <taxon>Eukaryota</taxon>
        <taxon>Viridiplantae</taxon>
        <taxon>Streptophyta</taxon>
        <taxon>Embryophyta</taxon>
        <taxon>Tracheophyta</taxon>
        <taxon>Spermatophyta</taxon>
        <taxon>Magnoliopsida</taxon>
        <taxon>eudicotyledons</taxon>
        <taxon>Gunneridae</taxon>
        <taxon>Pentapetalae</taxon>
        <taxon>Caryophyllales</taxon>
        <taxon>Chenopodiaceae</taxon>
        <taxon>Chenopodioideae</taxon>
        <taxon>Anserineae</taxon>
        <taxon>Spinacia</taxon>
    </lineage>
</organism>
<proteinExistence type="predicted"/>
<dbReference type="AlphaFoldDB" id="A0A9R0J0E4"/>
<feature type="region of interest" description="Disordered" evidence="1">
    <location>
        <begin position="323"/>
        <end position="343"/>
    </location>
</feature>
<protein>
    <submittedName>
        <fullName evidence="4">F-box protein At3g16210</fullName>
    </submittedName>
</protein>
<dbReference type="Pfam" id="PF07734">
    <property type="entry name" value="FBA_1"/>
    <property type="match status" value="1"/>
</dbReference>
<dbReference type="KEGG" id="soe:110796943"/>
<feature type="compositionally biased region" description="Pro residues" evidence="1">
    <location>
        <begin position="331"/>
        <end position="341"/>
    </location>
</feature>
<reference evidence="3" key="1">
    <citation type="journal article" date="2021" name="Nat. Commun.">
        <title>Genomic analyses provide insights into spinach domestication and the genetic basis of agronomic traits.</title>
        <authorList>
            <person name="Cai X."/>
            <person name="Sun X."/>
            <person name="Xu C."/>
            <person name="Sun H."/>
            <person name="Wang X."/>
            <person name="Ge C."/>
            <person name="Zhang Z."/>
            <person name="Wang Q."/>
            <person name="Fei Z."/>
            <person name="Jiao C."/>
            <person name="Wang Q."/>
        </authorList>
    </citation>
    <scope>NUCLEOTIDE SEQUENCE [LARGE SCALE GENOMIC DNA]</scope>
    <source>
        <strain evidence="3">cv. Varoflay</strain>
    </source>
</reference>
<feature type="domain" description="F-box associated beta-propeller type 1" evidence="2">
    <location>
        <begin position="109"/>
        <end position="248"/>
    </location>
</feature>
<dbReference type="InterPro" id="IPR036047">
    <property type="entry name" value="F-box-like_dom_sf"/>
</dbReference>
<gene>
    <name evidence="4" type="primary">LOC110796943</name>
</gene>
<evidence type="ECO:0000313" key="3">
    <source>
        <dbReference type="Proteomes" id="UP000813463"/>
    </source>
</evidence>
<evidence type="ECO:0000256" key="1">
    <source>
        <dbReference type="SAM" id="MobiDB-lite"/>
    </source>
</evidence>
<dbReference type="InterPro" id="IPR050796">
    <property type="entry name" value="SCF_F-box_component"/>
</dbReference>
<keyword evidence="3" id="KW-1185">Reference proteome</keyword>
<dbReference type="GeneID" id="110796943"/>
<name>A0A9R0J0E4_SPIOL</name>
<dbReference type="RefSeq" id="XP_021857735.1">
    <property type="nucleotide sequence ID" value="XM_022002043.1"/>
</dbReference>
<evidence type="ECO:0000259" key="2">
    <source>
        <dbReference type="Pfam" id="PF07734"/>
    </source>
</evidence>
<dbReference type="PANTHER" id="PTHR31672">
    <property type="entry name" value="BNACNNG10540D PROTEIN"/>
    <property type="match status" value="1"/>
</dbReference>
<dbReference type="Proteomes" id="UP000813463">
    <property type="component" value="Chromosome 3"/>
</dbReference>
<dbReference type="InterPro" id="IPR006527">
    <property type="entry name" value="F-box-assoc_dom_typ1"/>
</dbReference>
<dbReference type="PANTHER" id="PTHR31672:SF13">
    <property type="entry name" value="F-BOX PROTEIN CPR30-LIKE"/>
    <property type="match status" value="1"/>
</dbReference>
<accession>A0A9R0J0E4</accession>
<dbReference type="SUPFAM" id="SSF81383">
    <property type="entry name" value="F-box domain"/>
    <property type="match status" value="1"/>
</dbReference>
<sequence length="349" mass="39611">MENDGNEVEIPGDEVVTDHIPEDELVTKHIPEEVVTKHILPWLPIKPLIQYKLVSKNWNGIISSPSFILKHTNQPLKHHPDLPVESLIIQYDFKFYILSYNPETPENTDLVQLKVDFGDKYLMMVGSDKGLVCVADNRGELFCLYNPATNEINKFYSGLKHTNQRCLWGFGYVSAENDFKVVRILYVSEDDDQEEIDQEIKNVDVYSLRSNLWKNVDIGVWFEEGMEMYPTPTLVNETVYWRLDNYQDEMVKINELIDRLVGFSKTGKIFLSHIQREGTGGKGIAIISLLGQGERQTLVTLGPEIWTFMVKYVPSEISPHPSAQWPNAPAAAPPAPAPAPAPAAEHYAL</sequence>
<evidence type="ECO:0000313" key="4">
    <source>
        <dbReference type="RefSeq" id="XP_021857735.1"/>
    </source>
</evidence>
<dbReference type="CDD" id="cd22157">
    <property type="entry name" value="F-box_AtFBW1-like"/>
    <property type="match status" value="1"/>
</dbReference>
<dbReference type="NCBIfam" id="TIGR01640">
    <property type="entry name" value="F_box_assoc_1"/>
    <property type="match status" value="1"/>
</dbReference>
<dbReference type="OrthoDB" id="1022147at2759"/>
<reference evidence="4" key="2">
    <citation type="submission" date="2025-08" db="UniProtKB">
        <authorList>
            <consortium name="RefSeq"/>
        </authorList>
    </citation>
    <scope>IDENTIFICATION</scope>
    <source>
        <tissue evidence="4">Leaf</tissue>
    </source>
</reference>
<dbReference type="InterPro" id="IPR017451">
    <property type="entry name" value="F-box-assoc_interact_dom"/>
</dbReference>